<dbReference type="EMBL" id="CACRXK020007216">
    <property type="protein sequence ID" value="CAB4011637.1"/>
    <property type="molecule type" value="Genomic_DNA"/>
</dbReference>
<dbReference type="InterPro" id="IPR020987">
    <property type="entry name" value="Centromere_Cenp-M"/>
</dbReference>
<dbReference type="Proteomes" id="UP001152795">
    <property type="component" value="Unassembled WGS sequence"/>
</dbReference>
<keyword evidence="8" id="KW-1185">Reference proteome</keyword>
<evidence type="ECO:0000256" key="5">
    <source>
        <dbReference type="ARBA" id="ARBA00023242"/>
    </source>
</evidence>
<evidence type="ECO:0000313" key="7">
    <source>
        <dbReference type="EMBL" id="CAB4011637.1"/>
    </source>
</evidence>
<keyword evidence="6" id="KW-0137">Centromere</keyword>
<evidence type="ECO:0000313" key="8">
    <source>
        <dbReference type="Proteomes" id="UP001152795"/>
    </source>
</evidence>
<keyword evidence="4" id="KW-0158">Chromosome</keyword>
<evidence type="ECO:0000256" key="6">
    <source>
        <dbReference type="ARBA" id="ARBA00023328"/>
    </source>
</evidence>
<evidence type="ECO:0000256" key="3">
    <source>
        <dbReference type="ARBA" id="ARBA00016382"/>
    </source>
</evidence>
<evidence type="ECO:0000256" key="2">
    <source>
        <dbReference type="ARBA" id="ARBA00004584"/>
    </source>
</evidence>
<sequence>MPGEVLDEVLSRYQELPTRSHATILVVSIKGIGMEDFVEAMLQMDTSYSTQIRTTTSLPLPKQTDSSEPRPRIDYIVFIVDLSNQQSFKMIEEAVKLVDVDYFLGRCCFILSKAKQEHLHSVDLNEVTDLVEAYDSTMFCGDLTNEEERMNLVEKVLHHAEIACGFCNDVNSLLLSTTRQSFTFEEIMTT</sequence>
<comment type="subcellular location">
    <subcellularLocation>
        <location evidence="2">Chromosome</location>
        <location evidence="2">Centromere</location>
    </subcellularLocation>
    <subcellularLocation>
        <location evidence="1">Nucleus</location>
    </subcellularLocation>
</comment>
<evidence type="ECO:0000256" key="4">
    <source>
        <dbReference type="ARBA" id="ARBA00022454"/>
    </source>
</evidence>
<accession>A0A6S7I3Q4</accession>
<evidence type="ECO:0000256" key="1">
    <source>
        <dbReference type="ARBA" id="ARBA00004123"/>
    </source>
</evidence>
<dbReference type="GO" id="GO:0000775">
    <property type="term" value="C:chromosome, centromeric region"/>
    <property type="evidence" value="ECO:0007669"/>
    <property type="project" value="UniProtKB-SubCell"/>
</dbReference>
<dbReference type="InterPro" id="IPR027417">
    <property type="entry name" value="P-loop_NTPase"/>
</dbReference>
<organism evidence="7 8">
    <name type="scientific">Paramuricea clavata</name>
    <name type="common">Red gorgonian</name>
    <name type="synonym">Violescent sea-whip</name>
    <dbReference type="NCBI Taxonomy" id="317549"/>
    <lineage>
        <taxon>Eukaryota</taxon>
        <taxon>Metazoa</taxon>
        <taxon>Cnidaria</taxon>
        <taxon>Anthozoa</taxon>
        <taxon>Octocorallia</taxon>
        <taxon>Malacalcyonacea</taxon>
        <taxon>Plexauridae</taxon>
        <taxon>Paramuricea</taxon>
    </lineage>
</organism>
<dbReference type="PANTHER" id="PTHR34436:SF1">
    <property type="entry name" value="CENTROMERE PROTEIN M"/>
    <property type="match status" value="1"/>
</dbReference>
<comment type="caution">
    <text evidence="7">The sequence shown here is derived from an EMBL/GenBank/DDBJ whole genome shotgun (WGS) entry which is preliminary data.</text>
</comment>
<dbReference type="GO" id="GO:0005634">
    <property type="term" value="C:nucleus"/>
    <property type="evidence" value="ECO:0007669"/>
    <property type="project" value="UniProtKB-SubCell"/>
</dbReference>
<reference evidence="7" key="1">
    <citation type="submission" date="2020-04" db="EMBL/GenBank/DDBJ databases">
        <authorList>
            <person name="Alioto T."/>
            <person name="Alioto T."/>
            <person name="Gomez Garrido J."/>
        </authorList>
    </citation>
    <scope>NUCLEOTIDE SEQUENCE</scope>
    <source>
        <strain evidence="7">A484AB</strain>
    </source>
</reference>
<dbReference type="AlphaFoldDB" id="A0A6S7I3Q4"/>
<dbReference type="Pfam" id="PF11111">
    <property type="entry name" value="CENP-M"/>
    <property type="match status" value="1"/>
</dbReference>
<dbReference type="PANTHER" id="PTHR34436">
    <property type="entry name" value="CENTROMERE PROTEIN M"/>
    <property type="match status" value="1"/>
</dbReference>
<keyword evidence="5" id="KW-0539">Nucleus</keyword>
<protein>
    <recommendedName>
        <fullName evidence="3">Centromere protein M</fullName>
    </recommendedName>
</protein>
<gene>
    <name evidence="7" type="ORF">PACLA_8A048617</name>
</gene>
<dbReference type="OrthoDB" id="2386686at2759"/>
<proteinExistence type="predicted"/>
<name>A0A6S7I3Q4_PARCT</name>
<dbReference type="Gene3D" id="3.40.50.300">
    <property type="entry name" value="P-loop containing nucleotide triphosphate hydrolases"/>
    <property type="match status" value="1"/>
</dbReference>